<comment type="similarity">
    <text evidence="1">Belongs to the major facilitator superfamily. Phosphate:H(+) symporter (TC 2.A.1.9) family.</text>
</comment>
<keyword evidence="3" id="KW-0472">Membrane</keyword>
<evidence type="ECO:0000256" key="2">
    <source>
        <dbReference type="SAM" id="MobiDB-lite"/>
    </source>
</evidence>
<evidence type="ECO:0008006" key="6">
    <source>
        <dbReference type="Google" id="ProtNLM"/>
    </source>
</evidence>
<name>A0A7J7HPJ4_CAMSI</name>
<reference evidence="4 5" key="2">
    <citation type="submission" date="2020-07" db="EMBL/GenBank/DDBJ databases">
        <title>Genome assembly of wild tea tree DASZ reveals pedigree and selection history of tea varieties.</title>
        <authorList>
            <person name="Zhang W."/>
        </authorList>
    </citation>
    <scope>NUCLEOTIDE SEQUENCE [LARGE SCALE GENOMIC DNA]</scope>
    <source>
        <strain evidence="5">cv. G240</strain>
        <tissue evidence="4">Leaf</tissue>
    </source>
</reference>
<accession>A0A7J7HPJ4</accession>
<feature type="compositionally biased region" description="Polar residues" evidence="2">
    <location>
        <begin position="7"/>
        <end position="18"/>
    </location>
</feature>
<evidence type="ECO:0000313" key="4">
    <source>
        <dbReference type="EMBL" id="KAF5954802.1"/>
    </source>
</evidence>
<protein>
    <recommendedName>
        <fullName evidence="6">Major facilitator superfamily (MFS) profile domain-containing protein</fullName>
    </recommendedName>
</protein>
<organism evidence="4 5">
    <name type="scientific">Camellia sinensis</name>
    <name type="common">Tea plant</name>
    <name type="synonym">Thea sinensis</name>
    <dbReference type="NCBI Taxonomy" id="4442"/>
    <lineage>
        <taxon>Eukaryota</taxon>
        <taxon>Viridiplantae</taxon>
        <taxon>Streptophyta</taxon>
        <taxon>Embryophyta</taxon>
        <taxon>Tracheophyta</taxon>
        <taxon>Spermatophyta</taxon>
        <taxon>Magnoliopsida</taxon>
        <taxon>eudicotyledons</taxon>
        <taxon>Gunneridae</taxon>
        <taxon>Pentapetalae</taxon>
        <taxon>asterids</taxon>
        <taxon>Ericales</taxon>
        <taxon>Theaceae</taxon>
        <taxon>Camellia</taxon>
    </lineage>
</organism>
<proteinExistence type="inferred from homology"/>
<dbReference type="InterPro" id="IPR036259">
    <property type="entry name" value="MFS_trans_sf"/>
</dbReference>
<evidence type="ECO:0000256" key="1">
    <source>
        <dbReference type="ARBA" id="ARBA00044504"/>
    </source>
</evidence>
<sequence length="108" mass="11699">MADRKPQNNGFSGQTQTHIPALDSPQKPKRNKYAFACAILASTTSILLGYDGGVMSGAGLFIKGRPQNLRRPAGSTNGHHEPLLFLGCYAAGRTSDWVGRRYTIVIHT</sequence>
<keyword evidence="3" id="KW-0812">Transmembrane</keyword>
<dbReference type="Gene3D" id="1.20.1250.20">
    <property type="entry name" value="MFS general substrate transporter like domains"/>
    <property type="match status" value="1"/>
</dbReference>
<keyword evidence="5" id="KW-1185">Reference proteome</keyword>
<comment type="caution">
    <text evidence="4">The sequence shown here is derived from an EMBL/GenBank/DDBJ whole genome shotgun (WGS) entry which is preliminary data.</text>
</comment>
<evidence type="ECO:0000256" key="3">
    <source>
        <dbReference type="SAM" id="Phobius"/>
    </source>
</evidence>
<feature type="transmembrane region" description="Helical" evidence="3">
    <location>
        <begin position="33"/>
        <end position="62"/>
    </location>
</feature>
<dbReference type="AlphaFoldDB" id="A0A7J7HPJ4"/>
<gene>
    <name evidence="4" type="ORF">HYC85_007658</name>
</gene>
<keyword evidence="3" id="KW-1133">Transmembrane helix</keyword>
<evidence type="ECO:0000313" key="5">
    <source>
        <dbReference type="Proteomes" id="UP000593564"/>
    </source>
</evidence>
<dbReference type="EMBL" id="JACBKZ010000003">
    <property type="protein sequence ID" value="KAF5954802.1"/>
    <property type="molecule type" value="Genomic_DNA"/>
</dbReference>
<dbReference type="Proteomes" id="UP000593564">
    <property type="component" value="Unassembled WGS sequence"/>
</dbReference>
<feature type="region of interest" description="Disordered" evidence="2">
    <location>
        <begin position="1"/>
        <end position="28"/>
    </location>
</feature>
<reference evidence="5" key="1">
    <citation type="journal article" date="2020" name="Nat. Commun.">
        <title>Genome assembly of wild tea tree DASZ reveals pedigree and selection history of tea varieties.</title>
        <authorList>
            <person name="Zhang W."/>
            <person name="Zhang Y."/>
            <person name="Qiu H."/>
            <person name="Guo Y."/>
            <person name="Wan H."/>
            <person name="Zhang X."/>
            <person name="Scossa F."/>
            <person name="Alseekh S."/>
            <person name="Zhang Q."/>
            <person name="Wang P."/>
            <person name="Xu L."/>
            <person name="Schmidt M.H."/>
            <person name="Jia X."/>
            <person name="Li D."/>
            <person name="Zhu A."/>
            <person name="Guo F."/>
            <person name="Chen W."/>
            <person name="Ni D."/>
            <person name="Usadel B."/>
            <person name="Fernie A.R."/>
            <person name="Wen W."/>
        </authorList>
    </citation>
    <scope>NUCLEOTIDE SEQUENCE [LARGE SCALE GENOMIC DNA]</scope>
    <source>
        <strain evidence="5">cv. G240</strain>
    </source>
</reference>